<evidence type="ECO:0000259" key="12">
    <source>
        <dbReference type="PROSITE" id="PS50109"/>
    </source>
</evidence>
<dbReference type="GO" id="GO:0000155">
    <property type="term" value="F:phosphorelay sensor kinase activity"/>
    <property type="evidence" value="ECO:0007669"/>
    <property type="project" value="InterPro"/>
</dbReference>
<comment type="subcellular location">
    <subcellularLocation>
        <location evidence="2">Membrane</location>
    </subcellularLocation>
</comment>
<proteinExistence type="predicted"/>
<dbReference type="EMBL" id="JZCR01000002">
    <property type="protein sequence ID" value="KJW13953.1"/>
    <property type="molecule type" value="Genomic_DNA"/>
</dbReference>
<evidence type="ECO:0000256" key="9">
    <source>
        <dbReference type="ARBA" id="ARBA00023012"/>
    </source>
</evidence>
<dbReference type="Proteomes" id="UP000033491">
    <property type="component" value="Unassembled WGS sequence"/>
</dbReference>
<evidence type="ECO:0000313" key="14">
    <source>
        <dbReference type="EMBL" id="KJW13953.1"/>
    </source>
</evidence>
<dbReference type="PROSITE" id="PS50885">
    <property type="entry name" value="HAMP"/>
    <property type="match status" value="1"/>
</dbReference>
<keyword evidence="7" id="KW-0418">Kinase</keyword>
<dbReference type="GO" id="GO:0005886">
    <property type="term" value="C:plasma membrane"/>
    <property type="evidence" value="ECO:0007669"/>
    <property type="project" value="TreeGrafter"/>
</dbReference>
<organism evidence="14 15">
    <name type="scientific">Levilactobacillus spicheri</name>
    <dbReference type="NCBI Taxonomy" id="216463"/>
    <lineage>
        <taxon>Bacteria</taxon>
        <taxon>Bacillati</taxon>
        <taxon>Bacillota</taxon>
        <taxon>Bacilli</taxon>
        <taxon>Lactobacillales</taxon>
        <taxon>Lactobacillaceae</taxon>
        <taxon>Levilactobacillus</taxon>
    </lineage>
</organism>
<dbReference type="InterPro" id="IPR050428">
    <property type="entry name" value="TCS_sensor_his_kinase"/>
</dbReference>
<evidence type="ECO:0000256" key="4">
    <source>
        <dbReference type="ARBA" id="ARBA00022553"/>
    </source>
</evidence>
<dbReference type="OrthoDB" id="9786919at2"/>
<dbReference type="InterPro" id="IPR036890">
    <property type="entry name" value="HATPase_C_sf"/>
</dbReference>
<feature type="domain" description="HAMP" evidence="13">
    <location>
        <begin position="190"/>
        <end position="244"/>
    </location>
</feature>
<dbReference type="Pfam" id="PF00512">
    <property type="entry name" value="HisKA"/>
    <property type="match status" value="1"/>
</dbReference>
<reference evidence="14 15" key="1">
    <citation type="submission" date="2015-03" db="EMBL/GenBank/DDBJ databases">
        <authorList>
            <person name="Zheng J."/>
            <person name="Ganezle M."/>
        </authorList>
    </citation>
    <scope>NUCLEOTIDE SEQUENCE [LARGE SCALE GENOMIC DNA]</scope>
    <source>
        <strain evidence="14 15">LP38</strain>
    </source>
</reference>
<protein>
    <recommendedName>
        <fullName evidence="3">histidine kinase</fullName>
        <ecNumber evidence="3">2.7.13.3</ecNumber>
    </recommendedName>
</protein>
<dbReference type="InterPro" id="IPR005467">
    <property type="entry name" value="His_kinase_dom"/>
</dbReference>
<comment type="caution">
    <text evidence="14">The sequence shown here is derived from an EMBL/GenBank/DDBJ whole genome shotgun (WGS) entry which is preliminary data.</text>
</comment>
<dbReference type="CDD" id="cd06225">
    <property type="entry name" value="HAMP"/>
    <property type="match status" value="1"/>
</dbReference>
<keyword evidence="4" id="KW-0597">Phosphoprotein</keyword>
<dbReference type="PROSITE" id="PS50109">
    <property type="entry name" value="HIS_KIN"/>
    <property type="match status" value="1"/>
</dbReference>
<keyword evidence="5" id="KW-0808">Transferase</keyword>
<keyword evidence="10 11" id="KW-0472">Membrane</keyword>
<gene>
    <name evidence="14" type="ORF">VC81_00310</name>
</gene>
<evidence type="ECO:0000256" key="10">
    <source>
        <dbReference type="ARBA" id="ARBA00023136"/>
    </source>
</evidence>
<dbReference type="SMART" id="SM00388">
    <property type="entry name" value="HisKA"/>
    <property type="match status" value="1"/>
</dbReference>
<dbReference type="Pfam" id="PF02518">
    <property type="entry name" value="HATPase_c"/>
    <property type="match status" value="1"/>
</dbReference>
<dbReference type="InterPro" id="IPR036097">
    <property type="entry name" value="HisK_dim/P_sf"/>
</dbReference>
<feature type="transmembrane region" description="Helical" evidence="11">
    <location>
        <begin position="162"/>
        <end position="185"/>
    </location>
</feature>
<feature type="transmembrane region" description="Helical" evidence="11">
    <location>
        <begin position="25"/>
        <end position="46"/>
    </location>
</feature>
<comment type="catalytic activity">
    <reaction evidence="1">
        <text>ATP + protein L-histidine = ADP + protein N-phospho-L-histidine.</text>
        <dbReference type="EC" id="2.7.13.3"/>
    </reaction>
</comment>
<accession>A0A0F3RV99</accession>
<evidence type="ECO:0000256" key="1">
    <source>
        <dbReference type="ARBA" id="ARBA00000085"/>
    </source>
</evidence>
<dbReference type="CDD" id="cd00082">
    <property type="entry name" value="HisKA"/>
    <property type="match status" value="1"/>
</dbReference>
<dbReference type="PRINTS" id="PR00344">
    <property type="entry name" value="BCTRLSENSOR"/>
</dbReference>
<dbReference type="FunFam" id="1.10.287.130:FF:000001">
    <property type="entry name" value="Two-component sensor histidine kinase"/>
    <property type="match status" value="1"/>
</dbReference>
<dbReference type="SUPFAM" id="SSF55874">
    <property type="entry name" value="ATPase domain of HSP90 chaperone/DNA topoisomerase II/histidine kinase"/>
    <property type="match status" value="1"/>
</dbReference>
<keyword evidence="9" id="KW-0902">Two-component regulatory system</keyword>
<evidence type="ECO:0000256" key="7">
    <source>
        <dbReference type="ARBA" id="ARBA00022777"/>
    </source>
</evidence>
<evidence type="ECO:0000256" key="8">
    <source>
        <dbReference type="ARBA" id="ARBA00022989"/>
    </source>
</evidence>
<dbReference type="Gene3D" id="6.10.340.10">
    <property type="match status" value="1"/>
</dbReference>
<evidence type="ECO:0000313" key="15">
    <source>
        <dbReference type="Proteomes" id="UP000033491"/>
    </source>
</evidence>
<feature type="domain" description="Histidine kinase" evidence="12">
    <location>
        <begin position="252"/>
        <end position="464"/>
    </location>
</feature>
<keyword evidence="8 11" id="KW-1133">Transmembrane helix</keyword>
<dbReference type="InterPro" id="IPR004358">
    <property type="entry name" value="Sig_transdc_His_kin-like_C"/>
</dbReference>
<evidence type="ECO:0000256" key="11">
    <source>
        <dbReference type="SAM" id="Phobius"/>
    </source>
</evidence>
<sequence length="470" mass="52262">MCVRGWSGMKARTPRTTAQEIQGRFLRILIGMTLLMGLGVVGTVGYRLVKQQEAASTHVIASLKRSMVDKEPDWQAWEWHLWRRNSSIDTRQTFVMASRGGQHQHRYYSPNTKAFLRAKHYGVPFFEGLDYTPGYGLTFYRSGSRSHVVFETWLRLKPITDLLWSVLGVVVLVALVILMLGWIYVRLTADQLTRPLVSLSSAARRQAQANRTKVALPVPARPLEAHQLARSFNDLLAALNQHAQQEREFTANAAHELRTPIAAIRGHVQLVKRRGAAHPEIVPRSLGFIDQESAKMQDLVNSLLMLSRADRGMLKLTTVDLGAIIQETLEEKRVTLAQPLVYQGPATVQVWGHPASVQQMLSALLDNAGKYSPADQPITVTLAATAQGCRLTVADLGRGIADADKAHIFERFYRVSDAQNRQVTGTGLGLAIVAQLAHLNHVTIAVHDNQPAGSRFVLDFQRPQSENLSD</sequence>
<evidence type="ECO:0000256" key="6">
    <source>
        <dbReference type="ARBA" id="ARBA00022692"/>
    </source>
</evidence>
<dbReference type="SMART" id="SM00387">
    <property type="entry name" value="HATPase_c"/>
    <property type="match status" value="1"/>
</dbReference>
<evidence type="ECO:0000256" key="3">
    <source>
        <dbReference type="ARBA" id="ARBA00012438"/>
    </source>
</evidence>
<dbReference type="SUPFAM" id="SSF47384">
    <property type="entry name" value="Homodimeric domain of signal transducing histidine kinase"/>
    <property type="match status" value="1"/>
</dbReference>
<dbReference type="PANTHER" id="PTHR45436">
    <property type="entry name" value="SENSOR HISTIDINE KINASE YKOH"/>
    <property type="match status" value="1"/>
</dbReference>
<evidence type="ECO:0000256" key="5">
    <source>
        <dbReference type="ARBA" id="ARBA00022679"/>
    </source>
</evidence>
<dbReference type="AlphaFoldDB" id="A0A0F3RV99"/>
<dbReference type="PATRIC" id="fig|216463.3.peg.1042"/>
<dbReference type="InterPro" id="IPR003660">
    <property type="entry name" value="HAMP_dom"/>
</dbReference>
<dbReference type="InterPro" id="IPR003594">
    <property type="entry name" value="HATPase_dom"/>
</dbReference>
<dbReference type="STRING" id="216463.VC81_00310"/>
<evidence type="ECO:0000259" key="13">
    <source>
        <dbReference type="PROSITE" id="PS50885"/>
    </source>
</evidence>
<dbReference type="InterPro" id="IPR003661">
    <property type="entry name" value="HisK_dim/P_dom"/>
</dbReference>
<dbReference type="EC" id="2.7.13.3" evidence="3"/>
<evidence type="ECO:0000256" key="2">
    <source>
        <dbReference type="ARBA" id="ARBA00004370"/>
    </source>
</evidence>
<dbReference type="PANTHER" id="PTHR45436:SF5">
    <property type="entry name" value="SENSOR HISTIDINE KINASE TRCS"/>
    <property type="match status" value="1"/>
</dbReference>
<dbReference type="CDD" id="cd00075">
    <property type="entry name" value="HATPase"/>
    <property type="match status" value="1"/>
</dbReference>
<name>A0A0F3RV99_9LACO</name>
<dbReference type="Gene3D" id="3.30.565.10">
    <property type="entry name" value="Histidine kinase-like ATPase, C-terminal domain"/>
    <property type="match status" value="1"/>
</dbReference>
<dbReference type="Gene3D" id="1.10.287.130">
    <property type="match status" value="1"/>
</dbReference>
<keyword evidence="6 11" id="KW-0812">Transmembrane</keyword>